<proteinExistence type="predicted"/>
<name>A0AAV7GRP7_DENCH</name>
<dbReference type="AlphaFoldDB" id="A0AAV7GRP7"/>
<organism evidence="1 2">
    <name type="scientific">Dendrobium chrysotoxum</name>
    <name type="common">Orchid</name>
    <dbReference type="NCBI Taxonomy" id="161865"/>
    <lineage>
        <taxon>Eukaryota</taxon>
        <taxon>Viridiplantae</taxon>
        <taxon>Streptophyta</taxon>
        <taxon>Embryophyta</taxon>
        <taxon>Tracheophyta</taxon>
        <taxon>Spermatophyta</taxon>
        <taxon>Magnoliopsida</taxon>
        <taxon>Liliopsida</taxon>
        <taxon>Asparagales</taxon>
        <taxon>Orchidaceae</taxon>
        <taxon>Epidendroideae</taxon>
        <taxon>Malaxideae</taxon>
        <taxon>Dendrobiinae</taxon>
        <taxon>Dendrobium</taxon>
    </lineage>
</organism>
<comment type="caution">
    <text evidence="1">The sequence shown here is derived from an EMBL/GenBank/DDBJ whole genome shotgun (WGS) entry which is preliminary data.</text>
</comment>
<accession>A0AAV7GRP7</accession>
<protein>
    <submittedName>
        <fullName evidence="1">Uncharacterized protein</fullName>
    </submittedName>
</protein>
<dbReference type="Proteomes" id="UP000775213">
    <property type="component" value="Unassembled WGS sequence"/>
</dbReference>
<gene>
    <name evidence="1" type="ORF">IEQ34_013449</name>
</gene>
<evidence type="ECO:0000313" key="1">
    <source>
        <dbReference type="EMBL" id="KAH0458134.1"/>
    </source>
</evidence>
<keyword evidence="2" id="KW-1185">Reference proteome</keyword>
<sequence>MSVILPVDVDWSSQGVCTAVDDSGNSVTALGLHGSLTACVARYFKRAFWRGLVEQPAIKFKWVTTYTSTKIPPTKGDRLVVQLEGLKKSQKVAKVDDVMSTITGDSLIIFRKKFHFPNDLVMKVLAKFIRVYSPPQGFLIILRTGLQFSPPPELIDILTTYGVSLS</sequence>
<reference evidence="1 2" key="1">
    <citation type="journal article" date="2021" name="Hortic Res">
        <title>Chromosome-scale assembly of the Dendrobium chrysotoxum genome enhances the understanding of orchid evolution.</title>
        <authorList>
            <person name="Zhang Y."/>
            <person name="Zhang G.Q."/>
            <person name="Zhang D."/>
            <person name="Liu X.D."/>
            <person name="Xu X.Y."/>
            <person name="Sun W.H."/>
            <person name="Yu X."/>
            <person name="Zhu X."/>
            <person name="Wang Z.W."/>
            <person name="Zhao X."/>
            <person name="Zhong W.Y."/>
            <person name="Chen H."/>
            <person name="Yin W.L."/>
            <person name="Huang T."/>
            <person name="Niu S.C."/>
            <person name="Liu Z.J."/>
        </authorList>
    </citation>
    <scope>NUCLEOTIDE SEQUENCE [LARGE SCALE GENOMIC DNA]</scope>
    <source>
        <strain evidence="1">Lindl</strain>
    </source>
</reference>
<evidence type="ECO:0000313" key="2">
    <source>
        <dbReference type="Proteomes" id="UP000775213"/>
    </source>
</evidence>
<dbReference type="EMBL" id="JAGFBR010000012">
    <property type="protein sequence ID" value="KAH0458134.1"/>
    <property type="molecule type" value="Genomic_DNA"/>
</dbReference>